<dbReference type="eggNOG" id="ENOG502RN59">
    <property type="taxonomic scope" value="Eukaryota"/>
</dbReference>
<dbReference type="OMA" id="PQSLKSW"/>
<evidence type="ECO:0000256" key="4">
    <source>
        <dbReference type="ARBA" id="ARBA00022448"/>
    </source>
</evidence>
<dbReference type="KEGG" id="act:ACLA_096400"/>
<evidence type="ECO:0000313" key="9">
    <source>
        <dbReference type="EMBL" id="EAW08707.1"/>
    </source>
</evidence>
<feature type="region of interest" description="Disordered" evidence="8">
    <location>
        <begin position="678"/>
        <end position="707"/>
    </location>
</feature>
<name>A1CMC0_ASPCL</name>
<dbReference type="Proteomes" id="UP000006701">
    <property type="component" value="Unassembled WGS sequence"/>
</dbReference>
<organism evidence="9 10">
    <name type="scientific">Aspergillus clavatus (strain ATCC 1007 / CBS 513.65 / DSM 816 / NCTC 3887 / NRRL 1 / QM 1276 / 107)</name>
    <dbReference type="NCBI Taxonomy" id="344612"/>
    <lineage>
        <taxon>Eukaryota</taxon>
        <taxon>Fungi</taxon>
        <taxon>Dikarya</taxon>
        <taxon>Ascomycota</taxon>
        <taxon>Pezizomycotina</taxon>
        <taxon>Eurotiomycetes</taxon>
        <taxon>Eurotiomycetidae</taxon>
        <taxon>Eurotiales</taxon>
        <taxon>Aspergillaceae</taxon>
        <taxon>Aspergillus</taxon>
        <taxon>Aspergillus subgen. Fumigati</taxon>
    </lineage>
</organism>
<dbReference type="GO" id="GO:0006891">
    <property type="term" value="P:intra-Golgi vesicle-mediated transport"/>
    <property type="evidence" value="ECO:0007669"/>
    <property type="project" value="InterPro"/>
</dbReference>
<reference evidence="9 10" key="1">
    <citation type="journal article" date="2008" name="PLoS Genet.">
        <title>Genomic islands in the pathogenic filamentous fungus Aspergillus fumigatus.</title>
        <authorList>
            <person name="Fedorova N.D."/>
            <person name="Khaldi N."/>
            <person name="Joardar V.S."/>
            <person name="Maiti R."/>
            <person name="Amedeo P."/>
            <person name="Anderson M.J."/>
            <person name="Crabtree J."/>
            <person name="Silva J.C."/>
            <person name="Badger J.H."/>
            <person name="Albarraq A."/>
            <person name="Angiuoli S."/>
            <person name="Bussey H."/>
            <person name="Bowyer P."/>
            <person name="Cotty P.J."/>
            <person name="Dyer P.S."/>
            <person name="Egan A."/>
            <person name="Galens K."/>
            <person name="Fraser-Liggett C.M."/>
            <person name="Haas B.J."/>
            <person name="Inman J.M."/>
            <person name="Kent R."/>
            <person name="Lemieux S."/>
            <person name="Malavazi I."/>
            <person name="Orvis J."/>
            <person name="Roemer T."/>
            <person name="Ronning C.M."/>
            <person name="Sundaram J.P."/>
            <person name="Sutton G."/>
            <person name="Turner G."/>
            <person name="Venter J.C."/>
            <person name="White O.R."/>
            <person name="Whitty B.R."/>
            <person name="Youngman P."/>
            <person name="Wolfe K.H."/>
            <person name="Goldman G.H."/>
            <person name="Wortman J.R."/>
            <person name="Jiang B."/>
            <person name="Denning D.W."/>
            <person name="Nierman W.C."/>
        </authorList>
    </citation>
    <scope>NUCLEOTIDE SEQUENCE [LARGE SCALE GENOMIC DNA]</scope>
    <source>
        <strain evidence="10">ATCC 1007 / CBS 513.65 / DSM 816 / NCTC 3887 / NRRL 1</strain>
    </source>
</reference>
<protein>
    <recommendedName>
        <fullName evidence="3">Conserved oligomeric Golgi complex subunit 1</fullName>
    </recommendedName>
</protein>
<evidence type="ECO:0000313" key="10">
    <source>
        <dbReference type="Proteomes" id="UP000006701"/>
    </source>
</evidence>
<proteinExistence type="inferred from homology"/>
<dbReference type="Pfam" id="PF08700">
    <property type="entry name" value="VPS51_Exo84_N"/>
    <property type="match status" value="1"/>
</dbReference>
<comment type="similarity">
    <text evidence="2">Belongs to the COG1 family.</text>
</comment>
<dbReference type="PANTHER" id="PTHR31658">
    <property type="entry name" value="CONSERVED OLIGOMERIC GOLGI COMPLEX SUBUNIT 1"/>
    <property type="match status" value="1"/>
</dbReference>
<keyword evidence="10" id="KW-1185">Reference proteome</keyword>
<comment type="subcellular location">
    <subcellularLocation>
        <location evidence="1">Golgi apparatus membrane</location>
        <topology evidence="1">Peripheral membrane protein</topology>
    </subcellularLocation>
</comment>
<evidence type="ECO:0000256" key="8">
    <source>
        <dbReference type="SAM" id="MobiDB-lite"/>
    </source>
</evidence>
<dbReference type="VEuPathDB" id="FungiDB:ACLA_096400"/>
<keyword evidence="6" id="KW-0333">Golgi apparatus</keyword>
<dbReference type="PANTHER" id="PTHR31658:SF0">
    <property type="entry name" value="CONSERVED OLIGOMERIC GOLGI COMPLEX SUBUNIT 1"/>
    <property type="match status" value="1"/>
</dbReference>
<keyword evidence="7" id="KW-0472">Membrane</keyword>
<dbReference type="EMBL" id="DS027058">
    <property type="protein sequence ID" value="EAW08707.1"/>
    <property type="molecule type" value="Genomic_DNA"/>
</dbReference>
<keyword evidence="4" id="KW-0813">Transport</keyword>
<dbReference type="GO" id="GO:0000139">
    <property type="term" value="C:Golgi membrane"/>
    <property type="evidence" value="ECO:0007669"/>
    <property type="project" value="UniProtKB-SubCell"/>
</dbReference>
<dbReference type="STRING" id="344612.A1CMC0"/>
<evidence type="ECO:0000256" key="5">
    <source>
        <dbReference type="ARBA" id="ARBA00022927"/>
    </source>
</evidence>
<dbReference type="RefSeq" id="XP_001270133.1">
    <property type="nucleotide sequence ID" value="XM_001270132.1"/>
</dbReference>
<gene>
    <name evidence="9" type="ORF">ACLA_096400</name>
</gene>
<dbReference type="GeneID" id="4702451"/>
<evidence type="ECO:0000256" key="7">
    <source>
        <dbReference type="ARBA" id="ARBA00023136"/>
    </source>
</evidence>
<feature type="compositionally biased region" description="Polar residues" evidence="8">
    <location>
        <begin position="691"/>
        <end position="707"/>
    </location>
</feature>
<dbReference type="OrthoDB" id="46189at2759"/>
<dbReference type="AlphaFoldDB" id="A1CMC0"/>
<dbReference type="HOGENOM" id="CLU_008451_0_0_1"/>
<keyword evidence="5" id="KW-0653">Protein transport</keyword>
<accession>A1CMC0</accession>
<dbReference type="InterPro" id="IPR033370">
    <property type="entry name" value="COG1"/>
</dbReference>
<evidence type="ECO:0000256" key="6">
    <source>
        <dbReference type="ARBA" id="ARBA00023034"/>
    </source>
</evidence>
<dbReference type="GO" id="GO:0017119">
    <property type="term" value="C:Golgi transport complex"/>
    <property type="evidence" value="ECO:0007669"/>
    <property type="project" value="InterPro"/>
</dbReference>
<evidence type="ECO:0000256" key="3">
    <source>
        <dbReference type="ARBA" id="ARBA00020978"/>
    </source>
</evidence>
<dbReference type="GO" id="GO:0015031">
    <property type="term" value="P:protein transport"/>
    <property type="evidence" value="ECO:0007669"/>
    <property type="project" value="UniProtKB-KW"/>
</dbReference>
<evidence type="ECO:0000256" key="2">
    <source>
        <dbReference type="ARBA" id="ARBA00006653"/>
    </source>
</evidence>
<sequence>MASDGPDPQSLKSWQDAFQYPIPTVRRVEQELRRDIASNKEKLRALVGTRYRELVGTAETIVLMNGEIQEVDSTLADIGRRCNPRLVEKMHAHMNQIKDDVQDKDTDKRTLGGQLSLLHRCTQAIARLLRKRGSPLLIAKLLVVSRLLHKTLSQQATTPPFLDNLRTQLASLRRTLLKRIDKRLASAKSKVDGIIEALAAYCLATSSSSDDAIRHFHHVRLDVIGSQLEATDGSGDNVLNALQLYIQTLQLSKTLHSRRLSDVLSKLKARPLLADPDIRSLDELSLDVLGRWVAADVMNFTPWIKLSELSKQEAEKTIKQWSNQAFDALIKGCSHALTNWRNFFELLSLRRRALEQWLSSWGSTPTHSPLSVLDGIRAVFNERLGTILSDQAKSLEHFGQVVSDVVINWDTREHAEVLSLWDEELINLDYSNGAAVFKQTLADRLLGHDDDISVVLGSYEAWLASIGESKEQIDEMKRVRWTDVLEEGDDEDTDLDITSILNDDDTAFLRDALGKAVGESFDHLQSSFATTFRAFGPSNQHKKAAFLLKLIRLVRRDLPAELIADDFAFSKDIVPELQQSLAKEVIAQTGTLNLPAKLDPSEKLPGRSLWEGDPELPVQPSPTIFRFLRRLVNNMDGYGSGLWDLSTVQTLKGELRKELSASAMATLKVLDLSTNGEKSTVVHDAQPVENEGNNQEPKSETSGTATTQETDDYRIQVFFDLVYLSSALSGKGLVDEPLSDTVANLRSSLDSIPKAPKTIEQRALNYWKRTQLLFGLLAVGTE</sequence>
<evidence type="ECO:0000256" key="1">
    <source>
        <dbReference type="ARBA" id="ARBA00004395"/>
    </source>
</evidence>